<evidence type="ECO:0000313" key="3">
    <source>
        <dbReference type="WBParaSite" id="scf7180000422815.g9666"/>
    </source>
</evidence>
<name>A0A915NZA4_9BILA</name>
<keyword evidence="2" id="KW-1185">Reference proteome</keyword>
<reference evidence="3" key="1">
    <citation type="submission" date="2022-11" db="UniProtKB">
        <authorList>
            <consortium name="WormBaseParasite"/>
        </authorList>
    </citation>
    <scope>IDENTIFICATION</scope>
</reference>
<sequence length="189" mass="22159">MVIARLILCRDEGNFEEGSSSKRNKGKDKVDSPSMPNILPDKKFSLVEVSLLARIFTDFNKEHFLNYSDKEDLAQIIKKYGDELFSNLLEVEDIFDINPFNETFKKLGKVITHYNRIVKGIKLNGYNEYANIHTKRSVIMKRFVEIAHTMSPINFKKFFKYLTQIDLWTVENNIYSILTRIHAELMQLK</sequence>
<protein>
    <submittedName>
        <fullName evidence="3">Uncharacterized protein</fullName>
    </submittedName>
</protein>
<feature type="region of interest" description="Disordered" evidence="1">
    <location>
        <begin position="15"/>
        <end position="36"/>
    </location>
</feature>
<evidence type="ECO:0000256" key="1">
    <source>
        <dbReference type="SAM" id="MobiDB-lite"/>
    </source>
</evidence>
<proteinExistence type="predicted"/>
<accession>A0A915NZA4</accession>
<dbReference type="AlphaFoldDB" id="A0A915NZA4"/>
<organism evidence="2 3">
    <name type="scientific">Meloidogyne floridensis</name>
    <dbReference type="NCBI Taxonomy" id="298350"/>
    <lineage>
        <taxon>Eukaryota</taxon>
        <taxon>Metazoa</taxon>
        <taxon>Ecdysozoa</taxon>
        <taxon>Nematoda</taxon>
        <taxon>Chromadorea</taxon>
        <taxon>Rhabditida</taxon>
        <taxon>Tylenchina</taxon>
        <taxon>Tylenchomorpha</taxon>
        <taxon>Tylenchoidea</taxon>
        <taxon>Meloidogynidae</taxon>
        <taxon>Meloidogyninae</taxon>
        <taxon>Meloidogyne</taxon>
    </lineage>
</organism>
<dbReference type="WBParaSite" id="scf7180000422815.g9666">
    <property type="protein sequence ID" value="scf7180000422815.g9666"/>
    <property type="gene ID" value="scf7180000422815.g9666"/>
</dbReference>
<evidence type="ECO:0000313" key="2">
    <source>
        <dbReference type="Proteomes" id="UP000887560"/>
    </source>
</evidence>
<dbReference type="Proteomes" id="UP000887560">
    <property type="component" value="Unplaced"/>
</dbReference>